<evidence type="ECO:0000256" key="1">
    <source>
        <dbReference type="SAM" id="Phobius"/>
    </source>
</evidence>
<keyword evidence="1" id="KW-0472">Membrane</keyword>
<sequence>MFFGMAHTLGALTVEGAARHAGAWFSQDLWGASLAEMSPAMSAYWLSVNSFGPPFIVIGLIVLWLNRRGITPPSFIAWSLGGWTMVDLILSGPGVGQGLIILTASALLLMDARRIKHRTRPGAHADKRYAGQ</sequence>
<keyword evidence="3" id="KW-1185">Reference proteome</keyword>
<gene>
    <name evidence="2" type="ORF">QLQ12_35930</name>
</gene>
<reference evidence="2 3" key="1">
    <citation type="submission" date="2023-05" db="EMBL/GenBank/DDBJ databases">
        <title>Actinoplanes sp. NEAU-A12 genome sequencing.</title>
        <authorList>
            <person name="Wang Z.-S."/>
        </authorList>
    </citation>
    <scope>NUCLEOTIDE SEQUENCE [LARGE SCALE GENOMIC DNA]</scope>
    <source>
        <strain evidence="2 3">NEAU-A12</strain>
    </source>
</reference>
<name>A0ABT6WW90_9ACTN</name>
<dbReference type="EMBL" id="JASCTH010000029">
    <property type="protein sequence ID" value="MDI6103994.1"/>
    <property type="molecule type" value="Genomic_DNA"/>
</dbReference>
<comment type="caution">
    <text evidence="2">The sequence shown here is derived from an EMBL/GenBank/DDBJ whole genome shotgun (WGS) entry which is preliminary data.</text>
</comment>
<keyword evidence="1" id="KW-0812">Transmembrane</keyword>
<evidence type="ECO:0000313" key="2">
    <source>
        <dbReference type="EMBL" id="MDI6103994.1"/>
    </source>
</evidence>
<proteinExistence type="predicted"/>
<protein>
    <submittedName>
        <fullName evidence="2">Uncharacterized protein</fullName>
    </submittedName>
</protein>
<dbReference type="RefSeq" id="WP_282765246.1">
    <property type="nucleotide sequence ID" value="NZ_JASCTH010000029.1"/>
</dbReference>
<evidence type="ECO:0000313" key="3">
    <source>
        <dbReference type="Proteomes" id="UP001241758"/>
    </source>
</evidence>
<feature type="transmembrane region" description="Helical" evidence="1">
    <location>
        <begin position="43"/>
        <end position="65"/>
    </location>
</feature>
<feature type="transmembrane region" description="Helical" evidence="1">
    <location>
        <begin position="85"/>
        <end position="110"/>
    </location>
</feature>
<dbReference type="Proteomes" id="UP001241758">
    <property type="component" value="Unassembled WGS sequence"/>
</dbReference>
<organism evidence="2 3">
    <name type="scientific">Actinoplanes sandaracinus</name>
    <dbReference type="NCBI Taxonomy" id="3045177"/>
    <lineage>
        <taxon>Bacteria</taxon>
        <taxon>Bacillati</taxon>
        <taxon>Actinomycetota</taxon>
        <taxon>Actinomycetes</taxon>
        <taxon>Micromonosporales</taxon>
        <taxon>Micromonosporaceae</taxon>
        <taxon>Actinoplanes</taxon>
    </lineage>
</organism>
<keyword evidence="1" id="KW-1133">Transmembrane helix</keyword>
<accession>A0ABT6WW90</accession>